<keyword evidence="3" id="KW-0964">Secreted</keyword>
<evidence type="ECO:0000256" key="7">
    <source>
        <dbReference type="ARBA" id="ARBA00023098"/>
    </source>
</evidence>
<evidence type="ECO:0000313" key="11">
    <source>
        <dbReference type="Proteomes" id="UP000289340"/>
    </source>
</evidence>
<keyword evidence="9" id="KW-0560">Oxidoreductase</keyword>
<keyword evidence="4 8" id="KW-0732">Signal</keyword>
<dbReference type="AlphaFoldDB" id="A0A0B2PEH7"/>
<keyword evidence="11" id="KW-1185">Reference proteome</keyword>
<sequence length="360" mass="39466">MEAKTKSCVVLPFLLLVAIFMQQCVHGESQVPCLFVFGDSLSDNGNNNNLPSTTKSNYKPYGIDFPTGPTGRFTNGQTSIDLIAQLLGFENFIPPFANTSGSDTLKGVNYASGAAGILPESGTHMGANINLRVQMLNHLFMYSTIAIKLGGFVKAKQYLNKCLYYVNIGSNDYINNYFLPQFYLTSRIYTPDQYANILIAQLSQYMQTLHDEVGARKFVLVGMGLIGCTPNAISTHNTNGSCVEEMNNATFMFNAKLKSKVDQFNNKFSADSKFIFINSTSGGLDSSLGFTVANASCCPSLGTNGLCIPNQTPCQNRTTYVFWDQFHPTEAVNRIIAINSYNGSNPALTYPMDIKHLVGF</sequence>
<evidence type="ECO:0000313" key="9">
    <source>
        <dbReference type="EMBL" id="KHN07786.1"/>
    </source>
</evidence>
<name>A0A0B2PEH7_GLYSO</name>
<dbReference type="Gramene" id="XM_028381216.1">
    <property type="protein sequence ID" value="XP_028237017.1"/>
    <property type="gene ID" value="LOC114416352"/>
</dbReference>
<evidence type="ECO:0000313" key="10">
    <source>
        <dbReference type="EMBL" id="RZC09595.1"/>
    </source>
</evidence>
<dbReference type="InterPro" id="IPR036514">
    <property type="entry name" value="SGNH_hydro_sf"/>
</dbReference>
<keyword evidence="6" id="KW-0442">Lipid degradation</keyword>
<dbReference type="GO" id="GO:0005576">
    <property type="term" value="C:extracellular region"/>
    <property type="evidence" value="ECO:0007669"/>
    <property type="project" value="UniProtKB-SubCell"/>
</dbReference>
<proteinExistence type="inferred from homology"/>
<dbReference type="GO" id="GO:0016042">
    <property type="term" value="P:lipid catabolic process"/>
    <property type="evidence" value="ECO:0007669"/>
    <property type="project" value="UniProtKB-KW"/>
</dbReference>
<evidence type="ECO:0000256" key="1">
    <source>
        <dbReference type="ARBA" id="ARBA00004613"/>
    </source>
</evidence>
<accession>A0A0B2PEH7</accession>
<dbReference type="InterPro" id="IPR051238">
    <property type="entry name" value="GDSL_esterase/lipase"/>
</dbReference>
<dbReference type="PANTHER" id="PTHR45650:SF75">
    <property type="entry name" value="GDSL-LIKE LIPASE_ACYLHYDROLASE"/>
    <property type="match status" value="1"/>
</dbReference>
<reference evidence="10 11" key="2">
    <citation type="submission" date="2018-09" db="EMBL/GenBank/DDBJ databases">
        <title>A high-quality reference genome of wild soybean provides a powerful tool to mine soybean genomes.</title>
        <authorList>
            <person name="Xie M."/>
            <person name="Chung C.Y.L."/>
            <person name="Li M.-W."/>
            <person name="Wong F.-L."/>
            <person name="Chan T.-F."/>
            <person name="Lam H.-M."/>
        </authorList>
    </citation>
    <scope>NUCLEOTIDE SEQUENCE [LARGE SCALE GENOMIC DNA]</scope>
    <source>
        <strain evidence="11">cv. W05</strain>
        <tissue evidence="10">Hypocotyl of etiolated seedlings</tissue>
    </source>
</reference>
<feature type="chain" id="PRO_5040562722" evidence="8">
    <location>
        <begin position="28"/>
        <end position="360"/>
    </location>
</feature>
<dbReference type="InterPro" id="IPR001087">
    <property type="entry name" value="GDSL"/>
</dbReference>
<keyword evidence="5" id="KW-0378">Hydrolase</keyword>
<dbReference type="Proteomes" id="UP000289340">
    <property type="component" value="Chromosome 6"/>
</dbReference>
<protein>
    <submittedName>
        <fullName evidence="9">GDSL esterase/lipase</fullName>
        <ecNumber evidence="9">1.3.5.6</ecNumber>
    </submittedName>
</protein>
<gene>
    <name evidence="10" type="ORF">D0Y65_016087</name>
    <name evidence="9" type="ORF">glysoja_033872</name>
</gene>
<evidence type="ECO:0000256" key="5">
    <source>
        <dbReference type="ARBA" id="ARBA00022801"/>
    </source>
</evidence>
<comment type="subcellular location">
    <subcellularLocation>
        <location evidence="1">Secreted</location>
    </subcellularLocation>
</comment>
<evidence type="ECO:0000256" key="6">
    <source>
        <dbReference type="ARBA" id="ARBA00022963"/>
    </source>
</evidence>
<keyword evidence="7" id="KW-0443">Lipid metabolism</keyword>
<organism evidence="9">
    <name type="scientific">Glycine soja</name>
    <name type="common">Wild soybean</name>
    <dbReference type="NCBI Taxonomy" id="3848"/>
    <lineage>
        <taxon>Eukaryota</taxon>
        <taxon>Viridiplantae</taxon>
        <taxon>Streptophyta</taxon>
        <taxon>Embryophyta</taxon>
        <taxon>Tracheophyta</taxon>
        <taxon>Spermatophyta</taxon>
        <taxon>Magnoliopsida</taxon>
        <taxon>eudicotyledons</taxon>
        <taxon>Gunneridae</taxon>
        <taxon>Pentapetalae</taxon>
        <taxon>rosids</taxon>
        <taxon>fabids</taxon>
        <taxon>Fabales</taxon>
        <taxon>Fabaceae</taxon>
        <taxon>Papilionoideae</taxon>
        <taxon>50 kb inversion clade</taxon>
        <taxon>NPAAA clade</taxon>
        <taxon>indigoferoid/millettioid clade</taxon>
        <taxon>Phaseoleae</taxon>
        <taxon>Glycine</taxon>
        <taxon>Glycine subgen. Soja</taxon>
    </lineage>
</organism>
<reference evidence="9" key="1">
    <citation type="submission" date="2014-07" db="EMBL/GenBank/DDBJ databases">
        <title>Identification of a novel salt tolerance gene in wild soybean by whole-genome sequencing.</title>
        <authorList>
            <person name="Lam H.-M."/>
            <person name="Qi X."/>
            <person name="Li M.-W."/>
            <person name="Liu X."/>
            <person name="Xie M."/>
            <person name="Ni M."/>
            <person name="Xu X."/>
        </authorList>
    </citation>
    <scope>NUCLEOTIDE SEQUENCE [LARGE SCALE GENOMIC DNA]</scope>
    <source>
        <tissue evidence="9">Root</tissue>
    </source>
</reference>
<dbReference type="PANTHER" id="PTHR45650">
    <property type="entry name" value="GDSL-LIKE LIPASE/ACYLHYDROLASE-RELATED"/>
    <property type="match status" value="1"/>
</dbReference>
<dbReference type="GO" id="GO:0016788">
    <property type="term" value="F:hydrolase activity, acting on ester bonds"/>
    <property type="evidence" value="ECO:0007669"/>
    <property type="project" value="InterPro"/>
</dbReference>
<dbReference type="SMR" id="A0A0B2PEH7"/>
<evidence type="ECO:0000256" key="3">
    <source>
        <dbReference type="ARBA" id="ARBA00022525"/>
    </source>
</evidence>
<dbReference type="CDD" id="cd01837">
    <property type="entry name" value="SGNH_plant_lipase_like"/>
    <property type="match status" value="1"/>
</dbReference>
<dbReference type="EC" id="1.3.5.6" evidence="9"/>
<dbReference type="Pfam" id="PF00657">
    <property type="entry name" value="Lipase_GDSL"/>
    <property type="match status" value="1"/>
</dbReference>
<dbReference type="SUPFAM" id="SSF52266">
    <property type="entry name" value="SGNH hydrolase"/>
    <property type="match status" value="1"/>
</dbReference>
<dbReference type="Proteomes" id="UP000053555">
    <property type="component" value="Unassembled WGS sequence"/>
</dbReference>
<comment type="similarity">
    <text evidence="2">Belongs to the 'GDSL' lipolytic enzyme family.</text>
</comment>
<evidence type="ECO:0000256" key="8">
    <source>
        <dbReference type="SAM" id="SignalP"/>
    </source>
</evidence>
<evidence type="ECO:0000256" key="2">
    <source>
        <dbReference type="ARBA" id="ARBA00008668"/>
    </source>
</evidence>
<dbReference type="Gene3D" id="3.40.50.1110">
    <property type="entry name" value="SGNH hydrolase"/>
    <property type="match status" value="1"/>
</dbReference>
<dbReference type="EMBL" id="QZWG01000006">
    <property type="protein sequence ID" value="RZC09595.1"/>
    <property type="molecule type" value="Genomic_DNA"/>
</dbReference>
<dbReference type="EMBL" id="KN666739">
    <property type="protein sequence ID" value="KHN07786.1"/>
    <property type="molecule type" value="Genomic_DNA"/>
</dbReference>
<dbReference type="InterPro" id="IPR035669">
    <property type="entry name" value="SGNH_plant_lipase-like"/>
</dbReference>
<evidence type="ECO:0000256" key="4">
    <source>
        <dbReference type="ARBA" id="ARBA00022729"/>
    </source>
</evidence>
<feature type="signal peptide" evidence="8">
    <location>
        <begin position="1"/>
        <end position="27"/>
    </location>
</feature>
<dbReference type="GO" id="GO:0016719">
    <property type="term" value="F:9,9'-di-cis-zeta-carotene desaturase activity"/>
    <property type="evidence" value="ECO:0007669"/>
    <property type="project" value="UniProtKB-EC"/>
</dbReference>